<dbReference type="InterPro" id="IPR029060">
    <property type="entry name" value="PIN-like_dom_sf"/>
</dbReference>
<evidence type="ECO:0008006" key="4">
    <source>
        <dbReference type="Google" id="ProtNLM"/>
    </source>
</evidence>
<reference evidence="2" key="2">
    <citation type="submission" date="2025-09" db="UniProtKB">
        <authorList>
            <consortium name="Ensembl"/>
        </authorList>
    </citation>
    <scope>IDENTIFICATION</scope>
</reference>
<organism evidence="2 3">
    <name type="scientific">Gadus morhua</name>
    <name type="common">Atlantic cod</name>
    <dbReference type="NCBI Taxonomy" id="8049"/>
    <lineage>
        <taxon>Eukaryota</taxon>
        <taxon>Metazoa</taxon>
        <taxon>Chordata</taxon>
        <taxon>Craniata</taxon>
        <taxon>Vertebrata</taxon>
        <taxon>Euteleostomi</taxon>
        <taxon>Actinopterygii</taxon>
        <taxon>Neopterygii</taxon>
        <taxon>Teleostei</taxon>
        <taxon>Neoteleostei</taxon>
        <taxon>Acanthomorphata</taxon>
        <taxon>Zeiogadaria</taxon>
        <taxon>Gadariae</taxon>
        <taxon>Gadiformes</taxon>
        <taxon>Gadoidei</taxon>
        <taxon>Gadidae</taxon>
        <taxon>Gadus</taxon>
    </lineage>
</organism>
<sequence length="93" mass="10449">MGVTGLWSLLEGNSQIYKDYHLRDSKLVVDGSNLAYHLYFRNFLDLSHGGECLRQQPFKGETNPLNKSSNKALSFFIKGKAAGFPARQTLEPD</sequence>
<reference evidence="2" key="1">
    <citation type="submission" date="2025-08" db="UniProtKB">
        <authorList>
            <consortium name="Ensembl"/>
        </authorList>
    </citation>
    <scope>IDENTIFICATION</scope>
</reference>
<dbReference type="Gene3D" id="3.40.50.1010">
    <property type="entry name" value="5'-nuclease"/>
    <property type="match status" value="1"/>
</dbReference>
<dbReference type="GeneTree" id="ENSGT01030000240065"/>
<dbReference type="PANTHER" id="PTHR15665">
    <property type="entry name" value="ASTEROID PROTEIN"/>
    <property type="match status" value="1"/>
</dbReference>
<dbReference type="SUPFAM" id="SSF88723">
    <property type="entry name" value="PIN domain-like"/>
    <property type="match status" value="1"/>
</dbReference>
<dbReference type="InterPro" id="IPR026832">
    <property type="entry name" value="Asteroid"/>
</dbReference>
<dbReference type="Ensembl" id="ENSGMOT00000038558.1">
    <property type="protein sequence ID" value="ENSGMOP00000059589.1"/>
    <property type="gene ID" value="ENSGMOG00000026879.1"/>
</dbReference>
<dbReference type="PANTHER" id="PTHR15665:SF1">
    <property type="entry name" value="PROTEIN ASTEROID HOMOLOG 1"/>
    <property type="match status" value="1"/>
</dbReference>
<protein>
    <recommendedName>
        <fullName evidence="4">XPG N-terminal domain-containing protein</fullName>
    </recommendedName>
</protein>
<evidence type="ECO:0000313" key="3">
    <source>
        <dbReference type="Proteomes" id="UP000694546"/>
    </source>
</evidence>
<evidence type="ECO:0000313" key="2">
    <source>
        <dbReference type="Ensembl" id="ENSGMOP00000059589.1"/>
    </source>
</evidence>
<evidence type="ECO:0000256" key="1">
    <source>
        <dbReference type="ARBA" id="ARBA00007398"/>
    </source>
</evidence>
<name>A0A8C5FT52_GADMO</name>
<keyword evidence="3" id="KW-1185">Reference proteome</keyword>
<accession>A0A8C5FT52</accession>
<dbReference type="Proteomes" id="UP000694546">
    <property type="component" value="Chromosome 6"/>
</dbReference>
<dbReference type="OMA" id="AYHLYFR"/>
<comment type="similarity">
    <text evidence="1">Belongs to the asteroid family.</text>
</comment>
<proteinExistence type="inferred from homology"/>
<dbReference type="AlphaFoldDB" id="A0A8C5FT52"/>